<feature type="region of interest" description="Disordered" evidence="1">
    <location>
        <begin position="40"/>
        <end position="72"/>
    </location>
</feature>
<protein>
    <submittedName>
        <fullName evidence="2">Uncharacterized protein</fullName>
    </submittedName>
</protein>
<comment type="caution">
    <text evidence="2">The sequence shown here is derived from an EMBL/GenBank/DDBJ whole genome shotgun (WGS) entry which is preliminary data.</text>
</comment>
<sequence>MSEETSSSTSQPIDDQPIVEQQDTILGEIDSLNVLQANVANQPVKRKRGRPPKASQKEVNNGVSKRNKLSND</sequence>
<evidence type="ECO:0000313" key="2">
    <source>
        <dbReference type="EMBL" id="RNA23973.1"/>
    </source>
</evidence>
<reference evidence="2 3" key="1">
    <citation type="journal article" date="2018" name="Sci. Rep.">
        <title>Genomic signatures of local adaptation to the degree of environmental predictability in rotifers.</title>
        <authorList>
            <person name="Franch-Gras L."/>
            <person name="Hahn C."/>
            <person name="Garcia-Roger E.M."/>
            <person name="Carmona M.J."/>
            <person name="Serra M."/>
            <person name="Gomez A."/>
        </authorList>
    </citation>
    <scope>NUCLEOTIDE SEQUENCE [LARGE SCALE GENOMIC DNA]</scope>
    <source>
        <strain evidence="2">HYR1</strain>
    </source>
</reference>
<accession>A0A3M7RK69</accession>
<dbReference type="AlphaFoldDB" id="A0A3M7RK69"/>
<gene>
    <name evidence="2" type="ORF">BpHYR1_045367</name>
</gene>
<proteinExistence type="predicted"/>
<evidence type="ECO:0000256" key="1">
    <source>
        <dbReference type="SAM" id="MobiDB-lite"/>
    </source>
</evidence>
<name>A0A3M7RK69_BRAPC</name>
<evidence type="ECO:0000313" key="3">
    <source>
        <dbReference type="Proteomes" id="UP000276133"/>
    </source>
</evidence>
<organism evidence="2 3">
    <name type="scientific">Brachionus plicatilis</name>
    <name type="common">Marine rotifer</name>
    <name type="synonym">Brachionus muelleri</name>
    <dbReference type="NCBI Taxonomy" id="10195"/>
    <lineage>
        <taxon>Eukaryota</taxon>
        <taxon>Metazoa</taxon>
        <taxon>Spiralia</taxon>
        <taxon>Gnathifera</taxon>
        <taxon>Rotifera</taxon>
        <taxon>Eurotatoria</taxon>
        <taxon>Monogononta</taxon>
        <taxon>Pseudotrocha</taxon>
        <taxon>Ploima</taxon>
        <taxon>Brachionidae</taxon>
        <taxon>Brachionus</taxon>
    </lineage>
</organism>
<dbReference type="Proteomes" id="UP000276133">
    <property type="component" value="Unassembled WGS sequence"/>
</dbReference>
<dbReference type="EMBL" id="REGN01003189">
    <property type="protein sequence ID" value="RNA23973.1"/>
    <property type="molecule type" value="Genomic_DNA"/>
</dbReference>
<keyword evidence="3" id="KW-1185">Reference proteome</keyword>